<gene>
    <name evidence="1" type="ORF">A9K55_001660</name>
</gene>
<dbReference type="VEuPathDB" id="FungiDB:A9K55_001660"/>
<dbReference type="AlphaFoldDB" id="A0A2H4SSW1"/>
<dbReference type="EMBL" id="CP023326">
    <property type="protein sequence ID" value="ATY66191.1"/>
    <property type="molecule type" value="Genomic_DNA"/>
</dbReference>
<dbReference type="VEuPathDB" id="FungiDB:CCM_00450"/>
<protein>
    <submittedName>
        <fullName evidence="1">Phosphatidylcholine-hydrolyzing phospholipase C</fullName>
    </submittedName>
</protein>
<dbReference type="CDD" id="cd22893">
    <property type="entry name" value="PlcA-like"/>
    <property type="match status" value="1"/>
</dbReference>
<proteinExistence type="predicted"/>
<name>A0A2H4SSW1_CORMI</name>
<accession>A0A2H4SSW1</accession>
<reference evidence="1 2" key="1">
    <citation type="journal article" date="2017" name="BMC Genomics">
        <title>Chromosome level assembly and secondary metabolite potential of the parasitic fungus Cordyceps militaris.</title>
        <authorList>
            <person name="Kramer G.J."/>
            <person name="Nodwell J.R."/>
        </authorList>
    </citation>
    <scope>NUCLEOTIDE SEQUENCE [LARGE SCALE GENOMIC DNA]</scope>
    <source>
        <strain evidence="1 2">ATCC 34164</strain>
    </source>
</reference>
<dbReference type="OrthoDB" id="4330301at2759"/>
<evidence type="ECO:0000313" key="2">
    <source>
        <dbReference type="Proteomes" id="UP000323067"/>
    </source>
</evidence>
<evidence type="ECO:0000313" key="1">
    <source>
        <dbReference type="EMBL" id="ATY66191.1"/>
    </source>
</evidence>
<dbReference type="Proteomes" id="UP000323067">
    <property type="component" value="Chromosome iii"/>
</dbReference>
<dbReference type="InterPro" id="IPR049756">
    <property type="entry name" value="PlcA-like_dom"/>
</dbReference>
<organism evidence="1 2">
    <name type="scientific">Cordyceps militaris</name>
    <name type="common">Caterpillar fungus</name>
    <name type="synonym">Clavaria militaris</name>
    <dbReference type="NCBI Taxonomy" id="73501"/>
    <lineage>
        <taxon>Eukaryota</taxon>
        <taxon>Fungi</taxon>
        <taxon>Dikarya</taxon>
        <taxon>Ascomycota</taxon>
        <taxon>Pezizomycotina</taxon>
        <taxon>Sordariomycetes</taxon>
        <taxon>Hypocreomycetidae</taxon>
        <taxon>Hypocreales</taxon>
        <taxon>Cordycipitaceae</taxon>
        <taxon>Cordyceps</taxon>
    </lineage>
</organism>
<sequence>MSSEQTLKSTAEASAAAADRDFDITDLVKDTIDGACGHGATWFSPYRTLAEDEEPSLDAQQNDPEPPPGGQTLTCISTRKEGLANCFFLNSGFEYAEHRFLGNQLIFKYMGPKSETDRTPDGKEVDRRGYELPLKTLGKGNDVLYLTYGEISALAGDFYGTMKPISDGKTDQDRRDRFMAAFNTLADNPDDQPRDARQLLKHLRAEIEGVEKAIRDKKDPSTYYKAGEGLAGMKAIDELIKGRHFPSYSELLKINWDHFGDDARTAYTTGHAAAIHWAASGERTVDRLVEAYAMNAFADHYLQDLFSSGHMRVPRRVLHGYEGLADVLANLMHDEDCAIGLTVSNKNGMSWTAYGDKRLLDADNKANLLNCQAAMQISAREVYDAWKGRKELAPSAFAVWNLVPTKESAMAKDTGNFAPLFLLGPKQDWDDLWRRKSLSKRRNWEHTKSWTTFDTLWKAKLTKAYLWRYPISLDPQIETD</sequence>